<dbReference type="Gene3D" id="3.30.9.10">
    <property type="entry name" value="D-Amino Acid Oxidase, subunit A, domain 2"/>
    <property type="match status" value="1"/>
</dbReference>
<keyword evidence="3" id="KW-0285">Flavoprotein</keyword>
<dbReference type="PANTHER" id="PTHR11530:SF11">
    <property type="entry name" value="D-ASPARTATE OXIDASE"/>
    <property type="match status" value="1"/>
</dbReference>
<evidence type="ECO:0000259" key="9">
    <source>
        <dbReference type="Pfam" id="PF01266"/>
    </source>
</evidence>
<reference evidence="11" key="1">
    <citation type="journal article" date="2019" name="Int. J. Syst. Evol. Microbiol.">
        <title>The Global Catalogue of Microorganisms (GCM) 10K type strain sequencing project: providing services to taxonomists for standard genome sequencing and annotation.</title>
        <authorList>
            <consortium name="The Broad Institute Genomics Platform"/>
            <consortium name="The Broad Institute Genome Sequencing Center for Infectious Disease"/>
            <person name="Wu L."/>
            <person name="Ma J."/>
        </authorList>
    </citation>
    <scope>NUCLEOTIDE SEQUENCE [LARGE SCALE GENOMIC DNA]</scope>
    <source>
        <strain evidence="11">CGMCC 4.7177</strain>
    </source>
</reference>
<dbReference type="Proteomes" id="UP001595839">
    <property type="component" value="Unassembled WGS sequence"/>
</dbReference>
<evidence type="ECO:0000256" key="6">
    <source>
        <dbReference type="ARBA" id="ARBA00039101"/>
    </source>
</evidence>
<keyword evidence="5 10" id="KW-0560">Oxidoreductase</keyword>
<dbReference type="PANTHER" id="PTHR11530">
    <property type="entry name" value="D-AMINO ACID OXIDASE"/>
    <property type="match status" value="1"/>
</dbReference>
<proteinExistence type="inferred from homology"/>
<comment type="cofactor">
    <cofactor evidence="1">
        <name>FAD</name>
        <dbReference type="ChEBI" id="CHEBI:57692"/>
    </cofactor>
</comment>
<comment type="catalytic activity">
    <reaction evidence="8">
        <text>a D-alpha-amino acid + O2 + H2O = a 2-oxocarboxylate + H2O2 + NH4(+)</text>
        <dbReference type="Rhea" id="RHEA:21816"/>
        <dbReference type="ChEBI" id="CHEBI:15377"/>
        <dbReference type="ChEBI" id="CHEBI:15379"/>
        <dbReference type="ChEBI" id="CHEBI:16240"/>
        <dbReference type="ChEBI" id="CHEBI:28938"/>
        <dbReference type="ChEBI" id="CHEBI:35179"/>
        <dbReference type="ChEBI" id="CHEBI:59871"/>
        <dbReference type="EC" id="1.4.3.3"/>
    </reaction>
    <physiologicalReaction direction="left-to-right" evidence="8">
        <dbReference type="Rhea" id="RHEA:21817"/>
    </physiologicalReaction>
</comment>
<evidence type="ECO:0000256" key="5">
    <source>
        <dbReference type="ARBA" id="ARBA00023002"/>
    </source>
</evidence>
<evidence type="ECO:0000256" key="7">
    <source>
        <dbReference type="ARBA" id="ARBA00039751"/>
    </source>
</evidence>
<evidence type="ECO:0000313" key="10">
    <source>
        <dbReference type="EMBL" id="MFC4507452.1"/>
    </source>
</evidence>
<comment type="similarity">
    <text evidence="2">Belongs to the DAMOX/DASOX family.</text>
</comment>
<dbReference type="EMBL" id="JBHSFK010000056">
    <property type="protein sequence ID" value="MFC4507452.1"/>
    <property type="molecule type" value="Genomic_DNA"/>
</dbReference>
<evidence type="ECO:0000256" key="2">
    <source>
        <dbReference type="ARBA" id="ARBA00006730"/>
    </source>
</evidence>
<dbReference type="GO" id="GO:0016491">
    <property type="term" value="F:oxidoreductase activity"/>
    <property type="evidence" value="ECO:0007669"/>
    <property type="project" value="UniProtKB-KW"/>
</dbReference>
<protein>
    <recommendedName>
        <fullName evidence="7">D-amino-acid oxidase</fullName>
        <ecNumber evidence="6">1.4.3.3</ecNumber>
    </recommendedName>
</protein>
<accession>A0ABV9B6W4</accession>
<evidence type="ECO:0000256" key="4">
    <source>
        <dbReference type="ARBA" id="ARBA00022827"/>
    </source>
</evidence>
<evidence type="ECO:0000256" key="1">
    <source>
        <dbReference type="ARBA" id="ARBA00001974"/>
    </source>
</evidence>
<dbReference type="Gene3D" id="3.40.50.720">
    <property type="entry name" value="NAD(P)-binding Rossmann-like Domain"/>
    <property type="match status" value="1"/>
</dbReference>
<evidence type="ECO:0000256" key="8">
    <source>
        <dbReference type="ARBA" id="ARBA00049547"/>
    </source>
</evidence>
<dbReference type="EC" id="1.4.3.3" evidence="6"/>
<organism evidence="10 11">
    <name type="scientific">Streptomyces vulcanius</name>
    <dbReference type="NCBI Taxonomy" id="1441876"/>
    <lineage>
        <taxon>Bacteria</taxon>
        <taxon>Bacillati</taxon>
        <taxon>Actinomycetota</taxon>
        <taxon>Actinomycetes</taxon>
        <taxon>Kitasatosporales</taxon>
        <taxon>Streptomycetaceae</taxon>
        <taxon>Streptomyces</taxon>
    </lineage>
</organism>
<dbReference type="PIRSF" id="PIRSF000189">
    <property type="entry name" value="D-aa_oxidase"/>
    <property type="match status" value="1"/>
</dbReference>
<dbReference type="InterPro" id="IPR006181">
    <property type="entry name" value="D-amino_acid_oxidase_CS"/>
</dbReference>
<dbReference type="SUPFAM" id="SSF51971">
    <property type="entry name" value="Nucleotide-binding domain"/>
    <property type="match status" value="1"/>
</dbReference>
<dbReference type="SUPFAM" id="SSF54373">
    <property type="entry name" value="FAD-linked reductases, C-terminal domain"/>
    <property type="match status" value="1"/>
</dbReference>
<keyword evidence="4" id="KW-0274">FAD</keyword>
<keyword evidence="11" id="KW-1185">Reference proteome</keyword>
<dbReference type="InterPro" id="IPR023209">
    <property type="entry name" value="DAO"/>
</dbReference>
<sequence>MDTGANGEVIVVGGGVVGLATAVVLAERGLRVRVWTRDPVERTTSAVAGALWWPYHIEPVATARRWALRSLEVYEELAARPEETGVRLVEGAMGGTDPADVEGWAAGRLAVLRRATEREYPAGAAMWARLPLIDMAVHLPWLRQRLLRAGGTVEERTVTDLAEAEAPVVVNCAGLGARELVGDLSVRPQRGQLVVVENPGVDTWLVAATSGAELVYLFPQPGRLLLGGTAEDDAWSREPDPAVAEGIVRRCAGLRPEVAGARILEHRVGLRPVRPAVRLEREALPDGRVLVHHYGHGGAGVTVAWGCAEEAAALAASSWRPSPTGSGTGPAVW</sequence>
<gene>
    <name evidence="10" type="ORF">ACFPIH_49985</name>
</gene>
<evidence type="ECO:0000256" key="3">
    <source>
        <dbReference type="ARBA" id="ARBA00022630"/>
    </source>
</evidence>
<name>A0ABV9B6W4_9ACTN</name>
<dbReference type="PROSITE" id="PS00677">
    <property type="entry name" value="DAO"/>
    <property type="match status" value="1"/>
</dbReference>
<dbReference type="RefSeq" id="WP_381181981.1">
    <property type="nucleotide sequence ID" value="NZ_JBHSFK010000056.1"/>
</dbReference>
<evidence type="ECO:0000313" key="11">
    <source>
        <dbReference type="Proteomes" id="UP001595839"/>
    </source>
</evidence>
<dbReference type="InterPro" id="IPR006076">
    <property type="entry name" value="FAD-dep_OxRdtase"/>
</dbReference>
<feature type="domain" description="FAD dependent oxidoreductase" evidence="9">
    <location>
        <begin position="9"/>
        <end position="314"/>
    </location>
</feature>
<dbReference type="Pfam" id="PF01266">
    <property type="entry name" value="DAO"/>
    <property type="match status" value="1"/>
</dbReference>
<comment type="caution">
    <text evidence="10">The sequence shown here is derived from an EMBL/GenBank/DDBJ whole genome shotgun (WGS) entry which is preliminary data.</text>
</comment>